<dbReference type="Pfam" id="PF00990">
    <property type="entry name" value="GGDEF"/>
    <property type="match status" value="1"/>
</dbReference>
<feature type="domain" description="GGDEF" evidence="4">
    <location>
        <begin position="353"/>
        <end position="487"/>
    </location>
</feature>
<dbReference type="InterPro" id="IPR035965">
    <property type="entry name" value="PAS-like_dom_sf"/>
</dbReference>
<dbReference type="AlphaFoldDB" id="A0A6J4RFT3"/>
<proteinExistence type="predicted"/>
<evidence type="ECO:0000256" key="1">
    <source>
        <dbReference type="SAM" id="Phobius"/>
    </source>
</evidence>
<dbReference type="InterPro" id="IPR043128">
    <property type="entry name" value="Rev_trsase/Diguanyl_cyclase"/>
</dbReference>
<feature type="domain" description="PAS" evidence="2">
    <location>
        <begin position="192"/>
        <end position="240"/>
    </location>
</feature>
<dbReference type="CDD" id="cd01948">
    <property type="entry name" value="EAL"/>
    <property type="match status" value="1"/>
</dbReference>
<feature type="transmembrane region" description="Helical" evidence="1">
    <location>
        <begin position="26"/>
        <end position="44"/>
    </location>
</feature>
<evidence type="ECO:0000313" key="5">
    <source>
        <dbReference type="EMBL" id="CAA9472782.1"/>
    </source>
</evidence>
<keyword evidence="1" id="KW-0472">Membrane</keyword>
<feature type="transmembrane region" description="Helical" evidence="1">
    <location>
        <begin position="50"/>
        <end position="67"/>
    </location>
</feature>
<feature type="transmembrane region" description="Helical" evidence="1">
    <location>
        <begin position="79"/>
        <end position="112"/>
    </location>
</feature>
<dbReference type="PROSITE" id="PS50887">
    <property type="entry name" value="GGDEF"/>
    <property type="match status" value="1"/>
</dbReference>
<dbReference type="InterPro" id="IPR029787">
    <property type="entry name" value="Nucleotide_cyclase"/>
</dbReference>
<organism evidence="5">
    <name type="scientific">uncultured Solirubrobacteraceae bacterium</name>
    <dbReference type="NCBI Taxonomy" id="1162706"/>
    <lineage>
        <taxon>Bacteria</taxon>
        <taxon>Bacillati</taxon>
        <taxon>Actinomycetota</taxon>
        <taxon>Thermoleophilia</taxon>
        <taxon>Solirubrobacterales</taxon>
        <taxon>Solirubrobacteraceae</taxon>
        <taxon>environmental samples</taxon>
    </lineage>
</organism>
<gene>
    <name evidence="5" type="ORF">AVDCRST_MAG67-322</name>
</gene>
<sequence length="754" mass="80964">MRSFLRGQLPSGETLPAAEWVRRHQGILLVLWLLALALPLYGLAVGHAGAHAAVGGGALLVIALLASRGRARQATSSSLVSLGLCTATALAVHLAAGAIEAHFMFFVMIIVVSLYEDWRPFLIAFGFVVVHHLAAGFLDRDSVYNHGGDPWVLAGVHGGFVLAASIAAVVSWRMNEDVRAESRRASDHASESDARFRSAFEDGPVGMALIGADGPTRGALVRVNRTLCQRFGYTESELAGAHVSVLLDAAGEGRILDAIDDLTAGRSPVFHDELALLDRTGVAFEGRLSMSVVAGCGDVRDVIVQIEDVTERNRLARELKDLADIDPLTGLFNRRRFERELSAQLERARRCGRGGAVIVVDLDNFKEVNDTLGHQVGDEMLVSAANALSEGTRQSDIVARLGGDEFAVLVGDLGREQAEILGAALVQRVSEHAVHIAGGRIQRTASVGVVVHAADTDLTGDELLNDADLAMYEAKDAGGNRCVVYCTATVQSTGVVNQISWPDRIRRALDEQHLTLYAQPILNIASGKITNYELLLRMLGPDGEVILPGAFLPIAERRGMIRTIDRWVVREAIALLERRNATADPVRLQINISARSLSDHDFLDFICNALENSPIDPAGLVFEVTETAAIASLDDARRFLTSLSDLGCGIALDDFGSGFASFHYLKNLPFDELKIDGQFIKNLTTDPSDLVLVESLVALARGLGKQTVAEYVEDAATLQLVRDVGIDHAQGYYVGRPAPALPMIAPAAHASTSA</sequence>
<dbReference type="SMART" id="SM00267">
    <property type="entry name" value="GGDEF"/>
    <property type="match status" value="1"/>
</dbReference>
<dbReference type="Gene3D" id="3.20.20.450">
    <property type="entry name" value="EAL domain"/>
    <property type="match status" value="1"/>
</dbReference>
<dbReference type="SUPFAM" id="SSF141868">
    <property type="entry name" value="EAL domain-like"/>
    <property type="match status" value="1"/>
</dbReference>
<dbReference type="SMART" id="SM00052">
    <property type="entry name" value="EAL"/>
    <property type="match status" value="1"/>
</dbReference>
<dbReference type="EMBL" id="CADCVQ010000009">
    <property type="protein sequence ID" value="CAA9472782.1"/>
    <property type="molecule type" value="Genomic_DNA"/>
</dbReference>
<dbReference type="InterPro" id="IPR000160">
    <property type="entry name" value="GGDEF_dom"/>
</dbReference>
<evidence type="ECO:0000259" key="2">
    <source>
        <dbReference type="PROSITE" id="PS50112"/>
    </source>
</evidence>
<dbReference type="InterPro" id="IPR052155">
    <property type="entry name" value="Biofilm_reg_signaling"/>
</dbReference>
<dbReference type="Pfam" id="PF00563">
    <property type="entry name" value="EAL"/>
    <property type="match status" value="1"/>
</dbReference>
<dbReference type="SUPFAM" id="SSF55073">
    <property type="entry name" value="Nucleotide cyclase"/>
    <property type="match status" value="1"/>
</dbReference>
<dbReference type="Gene3D" id="3.30.450.20">
    <property type="entry name" value="PAS domain"/>
    <property type="match status" value="1"/>
</dbReference>
<dbReference type="Pfam" id="PF13426">
    <property type="entry name" value="PAS_9"/>
    <property type="match status" value="1"/>
</dbReference>
<dbReference type="PANTHER" id="PTHR44757">
    <property type="entry name" value="DIGUANYLATE CYCLASE DGCP"/>
    <property type="match status" value="1"/>
</dbReference>
<dbReference type="InterPro" id="IPR035919">
    <property type="entry name" value="EAL_sf"/>
</dbReference>
<protein>
    <submittedName>
        <fullName evidence="5">Diguanylate cyclase/phosphodiesterase (GGDEF &amp; EAL domains) with PAS/PAC sensor(S)</fullName>
    </submittedName>
</protein>
<dbReference type="FunFam" id="3.30.70.270:FF:000001">
    <property type="entry name" value="Diguanylate cyclase domain protein"/>
    <property type="match status" value="1"/>
</dbReference>
<reference evidence="5" key="1">
    <citation type="submission" date="2020-02" db="EMBL/GenBank/DDBJ databases">
        <authorList>
            <person name="Meier V. D."/>
        </authorList>
    </citation>
    <scope>NUCLEOTIDE SEQUENCE</scope>
    <source>
        <strain evidence="5">AVDCRST_MAG67</strain>
    </source>
</reference>
<evidence type="ECO:0000259" key="4">
    <source>
        <dbReference type="PROSITE" id="PS50887"/>
    </source>
</evidence>
<dbReference type="PROSITE" id="PS50883">
    <property type="entry name" value="EAL"/>
    <property type="match status" value="1"/>
</dbReference>
<dbReference type="InterPro" id="IPR001633">
    <property type="entry name" value="EAL_dom"/>
</dbReference>
<dbReference type="InterPro" id="IPR000014">
    <property type="entry name" value="PAS"/>
</dbReference>
<feature type="transmembrane region" description="Helical" evidence="1">
    <location>
        <begin position="118"/>
        <end position="138"/>
    </location>
</feature>
<dbReference type="Gene3D" id="3.30.70.270">
    <property type="match status" value="1"/>
</dbReference>
<dbReference type="NCBIfam" id="TIGR00229">
    <property type="entry name" value="sensory_box"/>
    <property type="match status" value="1"/>
</dbReference>
<dbReference type="NCBIfam" id="TIGR00254">
    <property type="entry name" value="GGDEF"/>
    <property type="match status" value="1"/>
</dbReference>
<keyword evidence="1" id="KW-0812">Transmembrane</keyword>
<feature type="transmembrane region" description="Helical" evidence="1">
    <location>
        <begin position="150"/>
        <end position="172"/>
    </location>
</feature>
<dbReference type="CDD" id="cd01949">
    <property type="entry name" value="GGDEF"/>
    <property type="match status" value="1"/>
</dbReference>
<dbReference type="SUPFAM" id="SSF55785">
    <property type="entry name" value="PYP-like sensor domain (PAS domain)"/>
    <property type="match status" value="1"/>
</dbReference>
<feature type="domain" description="EAL" evidence="3">
    <location>
        <begin position="498"/>
        <end position="751"/>
    </location>
</feature>
<accession>A0A6J4RFT3</accession>
<name>A0A6J4RFT3_9ACTN</name>
<keyword evidence="1" id="KW-1133">Transmembrane helix</keyword>
<dbReference type="PROSITE" id="PS50112">
    <property type="entry name" value="PAS"/>
    <property type="match status" value="1"/>
</dbReference>
<dbReference type="SMART" id="SM00091">
    <property type="entry name" value="PAS"/>
    <property type="match status" value="1"/>
</dbReference>
<dbReference type="PANTHER" id="PTHR44757:SF2">
    <property type="entry name" value="BIOFILM ARCHITECTURE MAINTENANCE PROTEIN MBAA"/>
    <property type="match status" value="1"/>
</dbReference>
<evidence type="ECO:0000259" key="3">
    <source>
        <dbReference type="PROSITE" id="PS50883"/>
    </source>
</evidence>